<comment type="subcellular location">
    <subcellularLocation>
        <location evidence="2">Cytoplasm</location>
    </subcellularLocation>
    <subcellularLocation>
        <location evidence="1">Nucleus</location>
    </subcellularLocation>
</comment>
<dbReference type="EMBL" id="QNGE01011978">
    <property type="protein sequence ID" value="KAA3670277.1"/>
    <property type="molecule type" value="Genomic_DNA"/>
</dbReference>
<evidence type="ECO:0000313" key="7">
    <source>
        <dbReference type="EMBL" id="KAA3670276.1"/>
    </source>
</evidence>
<evidence type="ECO:0000259" key="6">
    <source>
        <dbReference type="PROSITE" id="PS50076"/>
    </source>
</evidence>
<reference evidence="8 9" key="1">
    <citation type="journal article" date="2019" name="Gigascience">
        <title>Whole-genome sequence of the oriental lung fluke Paragonimus westermani.</title>
        <authorList>
            <person name="Oey H."/>
            <person name="Zakrzewski M."/>
            <person name="Narain K."/>
            <person name="Devi K.R."/>
            <person name="Agatsuma T."/>
            <person name="Nawaratna S."/>
            <person name="Gobert G.N."/>
            <person name="Jones M.K."/>
            <person name="Ragan M.A."/>
            <person name="McManus D.P."/>
            <person name="Krause L."/>
        </authorList>
    </citation>
    <scope>NUCLEOTIDE SEQUENCE [LARGE SCALE GENOMIC DNA]</scope>
    <source>
        <strain evidence="8 9">IND2009</strain>
    </source>
</reference>
<evidence type="ECO:0000256" key="3">
    <source>
        <dbReference type="ARBA" id="ARBA00022490"/>
    </source>
</evidence>
<dbReference type="EMBL" id="QNGE01011980">
    <property type="protein sequence ID" value="KAA3670276.1"/>
    <property type="molecule type" value="Genomic_DNA"/>
</dbReference>
<comment type="caution">
    <text evidence="8">The sequence shown here is derived from an EMBL/GenBank/DDBJ whole genome shotgun (WGS) entry which is preliminary data.</text>
</comment>
<sequence>MDIDLYAFFGVSDDCSAKDVKRAYKEKARQLHPDKNKDNPKASKLFSFLISNCPSEEEFQQLKDYYDILHEPVTRFFYGLRCLFLSLQTVMGMKLCSSGSLRPSRVLFKM</sequence>
<feature type="domain" description="J" evidence="6">
    <location>
        <begin position="4"/>
        <end position="82"/>
    </location>
</feature>
<dbReference type="CDD" id="cd06257">
    <property type="entry name" value="DnaJ"/>
    <property type="match status" value="1"/>
</dbReference>
<dbReference type="AlphaFoldDB" id="A0A5J4N492"/>
<name>A0A5J4N492_9TREM</name>
<evidence type="ECO:0000256" key="5">
    <source>
        <dbReference type="ARBA" id="ARBA00023242"/>
    </source>
</evidence>
<dbReference type="PROSITE" id="PS50076">
    <property type="entry name" value="DNAJ_2"/>
    <property type="match status" value="1"/>
</dbReference>
<proteinExistence type="predicted"/>
<gene>
    <name evidence="7" type="ORF">DEA37_0010809</name>
    <name evidence="8" type="ORF">DEA37_0014350</name>
</gene>
<dbReference type="SMART" id="SM00271">
    <property type="entry name" value="DnaJ"/>
    <property type="match status" value="1"/>
</dbReference>
<evidence type="ECO:0000313" key="8">
    <source>
        <dbReference type="EMBL" id="KAA3670277.1"/>
    </source>
</evidence>
<dbReference type="PANTHER" id="PTHR44313">
    <property type="entry name" value="DNAJ HOMOLOG SUBFAMILY C MEMBER 17"/>
    <property type="match status" value="1"/>
</dbReference>
<dbReference type="InterPro" id="IPR052094">
    <property type="entry name" value="Pre-mRNA-splicing_ERAD"/>
</dbReference>
<keyword evidence="3" id="KW-0963">Cytoplasm</keyword>
<dbReference type="PANTHER" id="PTHR44313:SF1">
    <property type="entry name" value="DNAJ HOMOLOG SUBFAMILY C MEMBER 17"/>
    <property type="match status" value="1"/>
</dbReference>
<dbReference type="PRINTS" id="PR00625">
    <property type="entry name" value="JDOMAIN"/>
</dbReference>
<evidence type="ECO:0000256" key="2">
    <source>
        <dbReference type="ARBA" id="ARBA00004496"/>
    </source>
</evidence>
<keyword evidence="4" id="KW-0143">Chaperone</keyword>
<evidence type="ECO:0000256" key="1">
    <source>
        <dbReference type="ARBA" id="ARBA00004123"/>
    </source>
</evidence>
<evidence type="ECO:0000256" key="4">
    <source>
        <dbReference type="ARBA" id="ARBA00023186"/>
    </source>
</evidence>
<dbReference type="Gene3D" id="1.10.287.110">
    <property type="entry name" value="DnaJ domain"/>
    <property type="match status" value="1"/>
</dbReference>
<dbReference type="GO" id="GO:0005681">
    <property type="term" value="C:spliceosomal complex"/>
    <property type="evidence" value="ECO:0007669"/>
    <property type="project" value="TreeGrafter"/>
</dbReference>
<protein>
    <recommendedName>
        <fullName evidence="6">J domain-containing protein</fullName>
    </recommendedName>
</protein>
<dbReference type="GO" id="GO:0000390">
    <property type="term" value="P:spliceosomal complex disassembly"/>
    <property type="evidence" value="ECO:0007669"/>
    <property type="project" value="TreeGrafter"/>
</dbReference>
<dbReference type="Proteomes" id="UP000324629">
    <property type="component" value="Unassembled WGS sequence"/>
</dbReference>
<organism evidence="8 9">
    <name type="scientific">Paragonimus westermani</name>
    <dbReference type="NCBI Taxonomy" id="34504"/>
    <lineage>
        <taxon>Eukaryota</taxon>
        <taxon>Metazoa</taxon>
        <taxon>Spiralia</taxon>
        <taxon>Lophotrochozoa</taxon>
        <taxon>Platyhelminthes</taxon>
        <taxon>Trematoda</taxon>
        <taxon>Digenea</taxon>
        <taxon>Plagiorchiida</taxon>
        <taxon>Troglotremata</taxon>
        <taxon>Troglotrematidae</taxon>
        <taxon>Paragonimus</taxon>
    </lineage>
</organism>
<dbReference type="SUPFAM" id="SSF46565">
    <property type="entry name" value="Chaperone J-domain"/>
    <property type="match status" value="1"/>
</dbReference>
<evidence type="ECO:0000313" key="9">
    <source>
        <dbReference type="Proteomes" id="UP000324629"/>
    </source>
</evidence>
<keyword evidence="9" id="KW-1185">Reference proteome</keyword>
<dbReference type="InterPro" id="IPR001623">
    <property type="entry name" value="DnaJ_domain"/>
</dbReference>
<dbReference type="InterPro" id="IPR036869">
    <property type="entry name" value="J_dom_sf"/>
</dbReference>
<dbReference type="GO" id="GO:0005737">
    <property type="term" value="C:cytoplasm"/>
    <property type="evidence" value="ECO:0007669"/>
    <property type="project" value="UniProtKB-SubCell"/>
</dbReference>
<dbReference type="Pfam" id="PF00226">
    <property type="entry name" value="DnaJ"/>
    <property type="match status" value="1"/>
</dbReference>
<accession>A0A5J4N492</accession>
<keyword evidence="5" id="KW-0539">Nucleus</keyword>